<sequence>MKPFDFKYGRKQETDEENEENEILTEKSEYEDFDSFQQGGCRDGGSIEKSHMVDFSTNVFVSIDNDGGARMKAHCSYVYGIQEVDGGKYVMTGLRTINLAKSKFVSVVMTSLLFTSIS</sequence>
<feature type="region of interest" description="Disordered" evidence="1">
    <location>
        <begin position="1"/>
        <end position="23"/>
    </location>
</feature>
<gene>
    <name evidence="2" type="ORF">AVEN_191889_1</name>
</gene>
<organism evidence="2 3">
    <name type="scientific">Araneus ventricosus</name>
    <name type="common">Orbweaver spider</name>
    <name type="synonym">Epeira ventricosa</name>
    <dbReference type="NCBI Taxonomy" id="182803"/>
    <lineage>
        <taxon>Eukaryota</taxon>
        <taxon>Metazoa</taxon>
        <taxon>Ecdysozoa</taxon>
        <taxon>Arthropoda</taxon>
        <taxon>Chelicerata</taxon>
        <taxon>Arachnida</taxon>
        <taxon>Araneae</taxon>
        <taxon>Araneomorphae</taxon>
        <taxon>Entelegynae</taxon>
        <taxon>Araneoidea</taxon>
        <taxon>Araneidae</taxon>
        <taxon>Araneus</taxon>
    </lineage>
</organism>
<feature type="compositionally biased region" description="Basic and acidic residues" evidence="1">
    <location>
        <begin position="1"/>
        <end position="13"/>
    </location>
</feature>
<comment type="caution">
    <text evidence="2">The sequence shown here is derived from an EMBL/GenBank/DDBJ whole genome shotgun (WGS) entry which is preliminary data.</text>
</comment>
<evidence type="ECO:0000313" key="3">
    <source>
        <dbReference type="Proteomes" id="UP000499080"/>
    </source>
</evidence>
<dbReference type="EMBL" id="BGPR01004345">
    <property type="protein sequence ID" value="GBM98677.1"/>
    <property type="molecule type" value="Genomic_DNA"/>
</dbReference>
<name>A0A4Y2K8S0_ARAVE</name>
<dbReference type="AlphaFoldDB" id="A0A4Y2K8S0"/>
<evidence type="ECO:0000313" key="2">
    <source>
        <dbReference type="EMBL" id="GBM98677.1"/>
    </source>
</evidence>
<reference evidence="2 3" key="1">
    <citation type="journal article" date="2019" name="Sci. Rep.">
        <title>Orb-weaving spider Araneus ventricosus genome elucidates the spidroin gene catalogue.</title>
        <authorList>
            <person name="Kono N."/>
            <person name="Nakamura H."/>
            <person name="Ohtoshi R."/>
            <person name="Moran D.A.P."/>
            <person name="Shinohara A."/>
            <person name="Yoshida Y."/>
            <person name="Fujiwara M."/>
            <person name="Mori M."/>
            <person name="Tomita M."/>
            <person name="Arakawa K."/>
        </authorList>
    </citation>
    <scope>NUCLEOTIDE SEQUENCE [LARGE SCALE GENOMIC DNA]</scope>
</reference>
<feature type="compositionally biased region" description="Acidic residues" evidence="1">
    <location>
        <begin position="14"/>
        <end position="23"/>
    </location>
</feature>
<proteinExistence type="predicted"/>
<evidence type="ECO:0000256" key="1">
    <source>
        <dbReference type="SAM" id="MobiDB-lite"/>
    </source>
</evidence>
<keyword evidence="3" id="KW-1185">Reference proteome</keyword>
<protein>
    <submittedName>
        <fullName evidence="2">Uncharacterized protein</fullName>
    </submittedName>
</protein>
<accession>A0A4Y2K8S0</accession>
<dbReference type="Proteomes" id="UP000499080">
    <property type="component" value="Unassembled WGS sequence"/>
</dbReference>